<dbReference type="InterPro" id="IPR016186">
    <property type="entry name" value="C-type_lectin-like/link_sf"/>
</dbReference>
<dbReference type="InterPro" id="IPR050111">
    <property type="entry name" value="C-type_lectin/snaclec_domain"/>
</dbReference>
<dbReference type="eggNOG" id="KOG4297">
    <property type="taxonomic scope" value="Eukaryota"/>
</dbReference>
<protein>
    <submittedName>
        <fullName evidence="2">Galactose-specific C-type lectin</fullName>
    </submittedName>
</protein>
<dbReference type="VEuPathDB" id="VectorBase:CPIJ000443"/>
<dbReference type="OrthoDB" id="7847314at2759"/>
<proteinExistence type="predicted"/>
<dbReference type="Gene3D" id="3.10.100.10">
    <property type="entry name" value="Mannose-Binding Protein A, subunit A"/>
    <property type="match status" value="1"/>
</dbReference>
<dbReference type="HOGENOM" id="CLU_1645394_0_0_1"/>
<dbReference type="CDD" id="cd00037">
    <property type="entry name" value="CLECT"/>
    <property type="match status" value="1"/>
</dbReference>
<dbReference type="Pfam" id="PF00059">
    <property type="entry name" value="Lectin_C"/>
    <property type="match status" value="1"/>
</dbReference>
<gene>
    <name evidence="2" type="ORF">CpipJ_CPIJ000443</name>
</gene>
<dbReference type="AlphaFoldDB" id="B0W079"/>
<dbReference type="OMA" id="ARNRCEE"/>
<name>B0W079_CULQU</name>
<sequence>MEEETFYPGTVQEAHQAGRELVSKEAASGKPQGGKAPTECGARYEADQAKLLRNRENEHGRLLLLFWHCGNQDLKQWLDDLGYGAGQNFWIGANDLAKPGLFRWGLTANEVTFSKWARGEPNFMTVRGETEHCVELNPNTMEWNDSGCSKRLHFICETFSN</sequence>
<dbReference type="InterPro" id="IPR018378">
    <property type="entry name" value="C-type_lectin_CS"/>
</dbReference>
<keyword evidence="2" id="KW-0430">Lectin</keyword>
<dbReference type="PROSITE" id="PS50041">
    <property type="entry name" value="C_TYPE_LECTIN_2"/>
    <property type="match status" value="1"/>
</dbReference>
<dbReference type="InParanoid" id="B0W079"/>
<dbReference type="InterPro" id="IPR016187">
    <property type="entry name" value="CTDL_fold"/>
</dbReference>
<evidence type="ECO:0000313" key="2">
    <source>
        <dbReference type="EMBL" id="EDS39618.1"/>
    </source>
</evidence>
<dbReference type="VEuPathDB" id="VectorBase:CQUJHB015354"/>
<evidence type="ECO:0000256" key="1">
    <source>
        <dbReference type="ARBA" id="ARBA00023157"/>
    </source>
</evidence>
<dbReference type="SUPFAM" id="SSF56436">
    <property type="entry name" value="C-type lectin-like"/>
    <property type="match status" value="1"/>
</dbReference>
<dbReference type="GO" id="GO:0030246">
    <property type="term" value="F:carbohydrate binding"/>
    <property type="evidence" value="ECO:0007669"/>
    <property type="project" value="UniProtKB-KW"/>
</dbReference>
<dbReference type="KEGG" id="cqu:CpipJ_CPIJ000443"/>
<dbReference type="STRING" id="7176.B0W079"/>
<dbReference type="PANTHER" id="PTHR22803">
    <property type="entry name" value="MANNOSE, PHOSPHOLIPASE, LECTIN RECEPTOR RELATED"/>
    <property type="match status" value="1"/>
</dbReference>
<accession>B0W079</accession>
<keyword evidence="1" id="KW-1015">Disulfide bond</keyword>
<dbReference type="EMBL" id="DS231817">
    <property type="protein sequence ID" value="EDS39618.1"/>
    <property type="molecule type" value="Genomic_DNA"/>
</dbReference>
<dbReference type="InterPro" id="IPR001304">
    <property type="entry name" value="C-type_lectin-like"/>
</dbReference>
<organism>
    <name type="scientific">Culex quinquefasciatus</name>
    <name type="common">Southern house mosquito</name>
    <name type="synonym">Culex pungens</name>
    <dbReference type="NCBI Taxonomy" id="7176"/>
    <lineage>
        <taxon>Eukaryota</taxon>
        <taxon>Metazoa</taxon>
        <taxon>Ecdysozoa</taxon>
        <taxon>Arthropoda</taxon>
        <taxon>Hexapoda</taxon>
        <taxon>Insecta</taxon>
        <taxon>Pterygota</taxon>
        <taxon>Neoptera</taxon>
        <taxon>Endopterygota</taxon>
        <taxon>Diptera</taxon>
        <taxon>Nematocera</taxon>
        <taxon>Culicoidea</taxon>
        <taxon>Culicidae</taxon>
        <taxon>Culicinae</taxon>
        <taxon>Culicini</taxon>
        <taxon>Culex</taxon>
        <taxon>Culex</taxon>
    </lineage>
</organism>
<dbReference type="PROSITE" id="PS00615">
    <property type="entry name" value="C_TYPE_LECTIN_1"/>
    <property type="match status" value="1"/>
</dbReference>
<reference evidence="2" key="1">
    <citation type="submission" date="2007-03" db="EMBL/GenBank/DDBJ databases">
        <title>Annotation of Culex pipiens quinquefasciatus.</title>
        <authorList>
            <consortium name="The Broad Institute Genome Sequencing Platform"/>
            <person name="Atkinson P.W."/>
            <person name="Hemingway J."/>
            <person name="Christensen B.M."/>
            <person name="Higgs S."/>
            <person name="Kodira C."/>
            <person name="Hannick L."/>
            <person name="Megy K."/>
            <person name="O'Leary S."/>
            <person name="Pearson M."/>
            <person name="Haas B.J."/>
            <person name="Mauceli E."/>
            <person name="Wortman J.R."/>
            <person name="Lee N.H."/>
            <person name="Guigo R."/>
            <person name="Stanke M."/>
            <person name="Alvarado L."/>
            <person name="Amedeo P."/>
            <person name="Antoine C.H."/>
            <person name="Arensburger P."/>
            <person name="Bidwell S.L."/>
            <person name="Crawford M."/>
            <person name="Camaro F."/>
            <person name="Devon K."/>
            <person name="Engels R."/>
            <person name="Hammond M."/>
            <person name="Howarth C."/>
            <person name="Koehrsen M."/>
            <person name="Lawson D."/>
            <person name="Montgomery P."/>
            <person name="Nene V."/>
            <person name="Nusbaum C."/>
            <person name="Puiu D."/>
            <person name="Romero-Severson J."/>
            <person name="Severson D.W."/>
            <person name="Shumway M."/>
            <person name="Sisk P."/>
            <person name="Stolte C."/>
            <person name="Zeng Q."/>
            <person name="Eisenstadt E."/>
            <person name="Fraser-Liggett C."/>
            <person name="Strausberg R."/>
            <person name="Galagan J."/>
            <person name="Birren B."/>
            <person name="Collins F.H."/>
        </authorList>
    </citation>
    <scope>NUCLEOTIDE SEQUENCE [LARGE SCALE GENOMIC DNA]</scope>
    <source>
        <strain evidence="2">JHB</strain>
    </source>
</reference>